<dbReference type="InterPro" id="IPR045455">
    <property type="entry name" value="NrS-1_pol-like_helicase"/>
</dbReference>
<dbReference type="GO" id="GO:0016817">
    <property type="term" value="F:hydrolase activity, acting on acid anhydrides"/>
    <property type="evidence" value="ECO:0007669"/>
    <property type="project" value="InterPro"/>
</dbReference>
<dbReference type="AlphaFoldDB" id="A0A0F9KRT6"/>
<comment type="caution">
    <text evidence="4">The sequence shown here is derived from an EMBL/GenBank/DDBJ whole genome shotgun (WGS) entry which is preliminary data.</text>
</comment>
<dbReference type="SUPFAM" id="SSF52540">
    <property type="entry name" value="P-loop containing nucleoside triphosphate hydrolases"/>
    <property type="match status" value="1"/>
</dbReference>
<proteinExistence type="predicted"/>
<evidence type="ECO:0000256" key="1">
    <source>
        <dbReference type="ARBA" id="ARBA00022801"/>
    </source>
</evidence>
<name>A0A0F9KRT6_9ZZZZ</name>
<reference evidence="4" key="1">
    <citation type="journal article" date="2015" name="Nature">
        <title>Complex archaea that bridge the gap between prokaryotes and eukaryotes.</title>
        <authorList>
            <person name="Spang A."/>
            <person name="Saw J.H."/>
            <person name="Jorgensen S.L."/>
            <person name="Zaremba-Niedzwiedzka K."/>
            <person name="Martijn J."/>
            <person name="Lind A.E."/>
            <person name="van Eijk R."/>
            <person name="Schleper C."/>
            <person name="Guy L."/>
            <person name="Ettema T.J."/>
        </authorList>
    </citation>
    <scope>NUCLEOTIDE SEQUENCE</scope>
</reference>
<dbReference type="Pfam" id="PF09250">
    <property type="entry name" value="Prim-Pol"/>
    <property type="match status" value="1"/>
</dbReference>
<dbReference type="PANTHER" id="PTHR35372">
    <property type="entry name" value="ATP BINDING PROTEIN-RELATED"/>
    <property type="match status" value="1"/>
</dbReference>
<dbReference type="InterPro" id="IPR051620">
    <property type="entry name" value="ORF904-like_C"/>
</dbReference>
<feature type="region of interest" description="Disordered" evidence="2">
    <location>
        <begin position="163"/>
        <end position="200"/>
    </location>
</feature>
<feature type="domain" description="DNA primase/polymerase bifunctional N-terminal" evidence="3">
    <location>
        <begin position="9"/>
        <end position="165"/>
    </location>
</feature>
<evidence type="ECO:0000259" key="3">
    <source>
        <dbReference type="SMART" id="SM00943"/>
    </source>
</evidence>
<dbReference type="CDD" id="cd04859">
    <property type="entry name" value="Prim_Pol"/>
    <property type="match status" value="1"/>
</dbReference>
<dbReference type="Pfam" id="PF19263">
    <property type="entry name" value="DUF5906"/>
    <property type="match status" value="1"/>
</dbReference>
<dbReference type="InterPro" id="IPR027417">
    <property type="entry name" value="P-loop_NTPase"/>
</dbReference>
<accession>A0A0F9KRT6</accession>
<dbReference type="InterPro" id="IPR015330">
    <property type="entry name" value="DNA_primase/pol_bifunc_N"/>
</dbReference>
<dbReference type="SMART" id="SM00943">
    <property type="entry name" value="Prim-Pol"/>
    <property type="match status" value="1"/>
</dbReference>
<dbReference type="Gene3D" id="3.40.50.300">
    <property type="entry name" value="P-loop containing nucleotide triphosphate hydrolases"/>
    <property type="match status" value="1"/>
</dbReference>
<evidence type="ECO:0000256" key="2">
    <source>
        <dbReference type="SAM" id="MobiDB-lite"/>
    </source>
</evidence>
<dbReference type="PANTHER" id="PTHR35372:SF2">
    <property type="entry name" value="SF3 HELICASE DOMAIN-CONTAINING PROTEIN"/>
    <property type="match status" value="1"/>
</dbReference>
<sequence>MSKIDVAAFRRMADAGLTLIPLDGKAPTLKGWTTRTFINDDTIDQARRNGWNLGVRLTAEHLVLDVDPRNGGTESLARLSQALGIDLPSWTPATRTGSGGLHLWMRKPADMKVAGKIDGYPGIDIKTIGGQVVAPGSIHPETKKLYVLDDPFDELGGIPDLPPGLSDLIQKHRTSPDRPEAPRAEHRNPEGRSEASGSDLWSMCDDDELAELLEKLYPEDFASNDSWFPVLCACHHLTGGSVGGRMAFLEWCARDGAFSDRTEEAGARWDSLDRSKGDATTGRTLLHLLLERGLIEPGFRLRAEVEADFAQFDSDGDGDEADPTGVLAVAGKDALDKPPPNLNDPDLVVEQMARRYIAILNAGKFEIWMRDYDPAFQRQYWQAMSKQSFSDFFMDEKVQVGSKIVTKADLFLGSRKKRKYRGLVFDPRESEASKDKLNIWEGWAVKPSPGDWSMLRELIVDVLCSGDEAQGEYTLNWIANMFQRPWKVVGSSIVFRGAEGTGKGTLGRALMHVSGAHGLTVASSSQVTGRFNAHLRNCIFLFSDEVNWHGSKTAEGALKALITEPIIQYEQKGKDPGNAPNIIHVLMASNEDWVIPAGETARRYFVADVDPKRKGDQAFFDGIDAQLKSGGYEAFLHDMLARDLTGWNPGDIPGTQALADQKLLSLAPASKFWRKLLTEGDLTFLMHYGVDEMDDWETASIDLDSKMKNRLVGAYSDFLTRERVAGGNASHKALAAEGKKYGLDPKTRDSRGNRTWWLPALPAMRAAFERHFGAAPGSIFDE</sequence>
<organism evidence="4">
    <name type="scientific">marine sediment metagenome</name>
    <dbReference type="NCBI Taxonomy" id="412755"/>
    <lineage>
        <taxon>unclassified sequences</taxon>
        <taxon>metagenomes</taxon>
        <taxon>ecological metagenomes</taxon>
    </lineage>
</organism>
<feature type="compositionally biased region" description="Basic and acidic residues" evidence="2">
    <location>
        <begin position="174"/>
        <end position="193"/>
    </location>
</feature>
<keyword evidence="1" id="KW-0378">Hydrolase</keyword>
<evidence type="ECO:0000313" key="4">
    <source>
        <dbReference type="EMBL" id="KKM84954.1"/>
    </source>
</evidence>
<gene>
    <name evidence="4" type="ORF">LCGC14_1293950</name>
</gene>
<dbReference type="InterPro" id="IPR014819">
    <property type="entry name" value="PriCT_2"/>
</dbReference>
<dbReference type="Pfam" id="PF08707">
    <property type="entry name" value="PriCT_2"/>
    <property type="match status" value="1"/>
</dbReference>
<dbReference type="EMBL" id="LAZR01007487">
    <property type="protein sequence ID" value="KKM84954.1"/>
    <property type="molecule type" value="Genomic_DNA"/>
</dbReference>
<protein>
    <recommendedName>
        <fullName evidence="3">DNA primase/polymerase bifunctional N-terminal domain-containing protein</fullName>
    </recommendedName>
</protein>
<dbReference type="SUPFAM" id="SSF56747">
    <property type="entry name" value="Prim-pol domain"/>
    <property type="match status" value="1"/>
</dbReference>